<evidence type="ECO:0000256" key="1">
    <source>
        <dbReference type="SAM" id="Phobius"/>
    </source>
</evidence>
<dbReference type="EMBL" id="CAADFS010000004">
    <property type="protein sequence ID" value="VFK38329.1"/>
    <property type="molecule type" value="Genomic_DNA"/>
</dbReference>
<feature type="transmembrane region" description="Helical" evidence="1">
    <location>
        <begin position="38"/>
        <end position="60"/>
    </location>
</feature>
<proteinExistence type="predicted"/>
<sequence>MAFDSIALGIALGVVGSLVFWLLEFFHRRHEHDVRKIATVFLSAFGIVAGIDSIIIAFQGDPKNLPAAWRQYLAFAGVIAVYLSLGFIVQSVKEIRMSSASTPRENGKSHNR</sequence>
<feature type="transmembrane region" description="Helical" evidence="1">
    <location>
        <begin position="6"/>
        <end position="26"/>
    </location>
</feature>
<reference evidence="2" key="1">
    <citation type="submission" date="2019-02" db="EMBL/GenBank/DDBJ databases">
        <authorList>
            <person name="Gruber-Vodicka R. H."/>
            <person name="Seah K. B. B."/>
        </authorList>
    </citation>
    <scope>NUCLEOTIDE SEQUENCE</scope>
    <source>
        <strain evidence="2">BECK_BZ123</strain>
    </source>
</reference>
<feature type="transmembrane region" description="Helical" evidence="1">
    <location>
        <begin position="72"/>
        <end position="89"/>
    </location>
</feature>
<evidence type="ECO:0000313" key="2">
    <source>
        <dbReference type="EMBL" id="VFK38329.1"/>
    </source>
</evidence>
<keyword evidence="1" id="KW-0472">Membrane</keyword>
<gene>
    <name evidence="2" type="ORF">BECKTC1821D_GA0114238_100436</name>
</gene>
<keyword evidence="1" id="KW-0812">Transmembrane</keyword>
<dbReference type="AlphaFoldDB" id="A0A450Y9W0"/>
<accession>A0A450Y9W0</accession>
<keyword evidence="1" id="KW-1133">Transmembrane helix</keyword>
<name>A0A450Y9W0_9GAMM</name>
<organism evidence="2">
    <name type="scientific">Candidatus Kentrum sp. TC</name>
    <dbReference type="NCBI Taxonomy" id="2126339"/>
    <lineage>
        <taxon>Bacteria</taxon>
        <taxon>Pseudomonadati</taxon>
        <taxon>Pseudomonadota</taxon>
        <taxon>Gammaproteobacteria</taxon>
        <taxon>Candidatus Kentrum</taxon>
    </lineage>
</organism>
<protein>
    <submittedName>
        <fullName evidence="2">Uncharacterized protein</fullName>
    </submittedName>
</protein>